<feature type="region of interest" description="Disordered" evidence="2">
    <location>
        <begin position="938"/>
        <end position="959"/>
    </location>
</feature>
<protein>
    <submittedName>
        <fullName evidence="3">Extracellular matrix-binding ebh, putative</fullName>
    </submittedName>
</protein>
<dbReference type="OrthoDB" id="367023at2759"/>
<evidence type="ECO:0000313" key="3">
    <source>
        <dbReference type="EMBL" id="GBE61044.1"/>
    </source>
</evidence>
<organism evidence="3 4">
    <name type="scientific">Babesia ovata</name>
    <dbReference type="NCBI Taxonomy" id="189622"/>
    <lineage>
        <taxon>Eukaryota</taxon>
        <taxon>Sar</taxon>
        <taxon>Alveolata</taxon>
        <taxon>Apicomplexa</taxon>
        <taxon>Aconoidasida</taxon>
        <taxon>Piroplasmida</taxon>
        <taxon>Babesiidae</taxon>
        <taxon>Babesia</taxon>
    </lineage>
</organism>
<comment type="caution">
    <text evidence="3">The sequence shown here is derived from an EMBL/GenBank/DDBJ whole genome shotgun (WGS) entry which is preliminary data.</text>
</comment>
<evidence type="ECO:0000313" key="4">
    <source>
        <dbReference type="Proteomes" id="UP000236319"/>
    </source>
</evidence>
<feature type="region of interest" description="Disordered" evidence="2">
    <location>
        <begin position="787"/>
        <end position="810"/>
    </location>
</feature>
<keyword evidence="1" id="KW-0175">Coiled coil</keyword>
<evidence type="ECO:0000256" key="1">
    <source>
        <dbReference type="SAM" id="Coils"/>
    </source>
</evidence>
<name>A0A2H6KDI9_9APIC</name>
<dbReference type="EMBL" id="BDSA01000002">
    <property type="protein sequence ID" value="GBE61044.1"/>
    <property type="molecule type" value="Genomic_DNA"/>
</dbReference>
<accession>A0A2H6KDI9</accession>
<gene>
    <name evidence="3" type="ORF">BOVATA_025370</name>
</gene>
<evidence type="ECO:0000256" key="2">
    <source>
        <dbReference type="SAM" id="MobiDB-lite"/>
    </source>
</evidence>
<dbReference type="AlphaFoldDB" id="A0A2H6KDI9"/>
<feature type="coiled-coil region" evidence="1">
    <location>
        <begin position="324"/>
        <end position="351"/>
    </location>
</feature>
<dbReference type="PANTHER" id="PTHR47372">
    <property type="entry name" value="DAUER UP-REGULATED-RELATED"/>
    <property type="match status" value="1"/>
</dbReference>
<dbReference type="VEuPathDB" id="PiroplasmaDB:BOVATA_025370"/>
<dbReference type="RefSeq" id="XP_028867287.1">
    <property type="nucleotide sequence ID" value="XM_029011454.1"/>
</dbReference>
<reference evidence="3 4" key="1">
    <citation type="journal article" date="2017" name="BMC Genomics">
        <title>Whole-genome assembly of Babesia ovata and comparative genomics between closely related pathogens.</title>
        <authorList>
            <person name="Yamagishi J."/>
            <person name="Asada M."/>
            <person name="Hakimi H."/>
            <person name="Tanaka T.Q."/>
            <person name="Sugimoto C."/>
            <person name="Kawazu S."/>
        </authorList>
    </citation>
    <scope>NUCLEOTIDE SEQUENCE [LARGE SCALE GENOMIC DNA]</scope>
    <source>
        <strain evidence="3 4">Miyake</strain>
    </source>
</reference>
<dbReference type="GeneID" id="39874814"/>
<dbReference type="PANTHER" id="PTHR47372:SF11">
    <property type="entry name" value="RE19971P"/>
    <property type="match status" value="1"/>
</dbReference>
<dbReference type="Proteomes" id="UP000236319">
    <property type="component" value="Unassembled WGS sequence"/>
</dbReference>
<proteinExistence type="predicted"/>
<sequence length="1049" mass="114361">MFVVCKTLGQYIVDLDKWIEKTKLDIDAAQNSVQNISNEVNGIAKSQNLPKLESAIHKVETELDGRAKDLQKWKAAAEKVLQGTIEKGYDVHKNMDPTQQKDPPGKMTKIGKGLQQITTAKGKVLQVNTRLQDVHKDLEAWNSAAKGVLSNVVQKAQNVHTRLEPTGSQTLATNIKIIGDAKTQLDTANGQLDKQVQSLNSWISTAEGIRQAAEDKAKEAYDKLKVNETLDKNVKLIVTANKKINEVNKSVTGHLGSLGAWNKQASVVLGGAIDKANEVYEKLDPSATGDPIGQKIEGISSSSDLIKKANTELAKEIDHLGKWSKAARNVIDKAEQKCDDILKKVSQKDADGVIFTQAQSLQDAGKKLLDAATEAKNKVGQYVTEALDAVVKMDTSLKKDLRTVKEKIKGGIENVIEKLQVTKLDGLVKSDLQSLKDKISGLTSRSSESKKDNGQIISMHLQTLEDAKNTFNENGVQPINAKLGEMDNLFKTHIQHPLERDVLAVDTAIGTLGGNFQLIDPNNQKLEEIFKKIKEQVGEIKGTVGTKKSSWEIENATGLTGIAQGVDHYFNFFKGDFDKAVGGWVDGILGQNGLVKRLLGWQDKPAEGMKSTLENTNLGGFIRSPINLKADAAGAALKGVNDNAGMADKITQVKQACENFADALDAELKKEPGSGVLEMAKQAKNASKDGQYENKRTSLGRALEKANCGCGDCNASRNPDKCTTCDKKECNLTQAIATTLVAVSSVSRQVSKELHSVLLGEGTGGINIAQLLDNAKKVTVDLDKQLNEATAKPNPPGGSTDSPAKAVDSRLTEVRNEVGEKLNQTFKTQVKDPLQQVVNGLPSAVSAFDSEAQKQIKAAAMTAITKAAEQIEMDKSTHQISVKDTMETFYKVHEKIIDKDSGLQKQLNDKVDEHIGKDENACVNIKDTQQFTHYKDHVKQDSEGLKPGKSLKGEPTEGKLPEAIGKFRDQVNNEMNMIGQDDKGLKNHIAAKYTKLLHHEYTKTHEEVARKVHSAVGKQIGLPKEKMDAHKIESEVHGKHGWIAYDKTV</sequence>
<keyword evidence="4" id="KW-1185">Reference proteome</keyword>